<gene>
    <name evidence="2" type="ORF">DN052_15200</name>
</gene>
<dbReference type="InterPro" id="IPR017829">
    <property type="entry name" value="Hopanoid-assoc_sugar_epimerase"/>
</dbReference>
<comment type="caution">
    <text evidence="2">The sequence shown here is derived from an EMBL/GenBank/DDBJ whole genome shotgun (WGS) entry which is preliminary data.</text>
</comment>
<proteinExistence type="predicted"/>
<dbReference type="PANTHER" id="PTHR48079">
    <property type="entry name" value="PROTEIN YEEZ"/>
    <property type="match status" value="1"/>
</dbReference>
<feature type="domain" description="NAD-dependent epimerase/dehydratase" evidence="1">
    <location>
        <begin position="3"/>
        <end position="230"/>
    </location>
</feature>
<evidence type="ECO:0000313" key="2">
    <source>
        <dbReference type="EMBL" id="PZD79873.1"/>
    </source>
</evidence>
<dbReference type="OrthoDB" id="9787292at2"/>
<name>A0A2W1K091_ACIFR</name>
<dbReference type="GO" id="GO:0005737">
    <property type="term" value="C:cytoplasm"/>
    <property type="evidence" value="ECO:0007669"/>
    <property type="project" value="TreeGrafter"/>
</dbReference>
<dbReference type="InterPro" id="IPR036291">
    <property type="entry name" value="NAD(P)-bd_dom_sf"/>
</dbReference>
<reference evidence="2 3" key="1">
    <citation type="submission" date="2018-06" db="EMBL/GenBank/DDBJ databases">
        <title>Draft sequence of Acidithiobacillus ferrooxidans CCM 4253.</title>
        <authorList>
            <person name="Moya-Beltran A."/>
            <person name="Castro M."/>
            <person name="Covarrubias P.C."/>
            <person name="Issotta F."/>
            <person name="Janiczek O."/>
            <person name="Mandl M."/>
            <person name="Kucera J."/>
            <person name="Quatrini R."/>
        </authorList>
    </citation>
    <scope>NUCLEOTIDE SEQUENCE [LARGE SCALE GENOMIC DNA]</scope>
    <source>
        <strain evidence="2 3">CCM 4253</strain>
    </source>
</reference>
<accession>A0A2W1K091</accession>
<evidence type="ECO:0000259" key="1">
    <source>
        <dbReference type="Pfam" id="PF01370"/>
    </source>
</evidence>
<dbReference type="GO" id="GO:0004029">
    <property type="term" value="F:aldehyde dehydrogenase (NAD+) activity"/>
    <property type="evidence" value="ECO:0007669"/>
    <property type="project" value="TreeGrafter"/>
</dbReference>
<dbReference type="Gene3D" id="3.40.50.720">
    <property type="entry name" value="NAD(P)-binding Rossmann-like Domain"/>
    <property type="match status" value="1"/>
</dbReference>
<dbReference type="PANTHER" id="PTHR48079:SF6">
    <property type="entry name" value="NAD(P)-BINDING DOMAIN-CONTAINING PROTEIN-RELATED"/>
    <property type="match status" value="1"/>
</dbReference>
<dbReference type="NCBIfam" id="TIGR03466">
    <property type="entry name" value="HpnA"/>
    <property type="match status" value="1"/>
</dbReference>
<dbReference type="InterPro" id="IPR051783">
    <property type="entry name" value="NAD(P)-dependent_oxidoreduct"/>
</dbReference>
<dbReference type="Proteomes" id="UP000248886">
    <property type="component" value="Unassembled WGS sequence"/>
</dbReference>
<organism evidence="2 3">
    <name type="scientific">Acidithiobacillus ferrooxidans</name>
    <name type="common">Thiobacillus ferrooxidans</name>
    <dbReference type="NCBI Taxonomy" id="920"/>
    <lineage>
        <taxon>Bacteria</taxon>
        <taxon>Pseudomonadati</taxon>
        <taxon>Pseudomonadota</taxon>
        <taxon>Acidithiobacillia</taxon>
        <taxon>Acidithiobacillales</taxon>
        <taxon>Acidithiobacillaceae</taxon>
        <taxon>Acidithiobacillus</taxon>
    </lineage>
</organism>
<evidence type="ECO:0000313" key="3">
    <source>
        <dbReference type="Proteomes" id="UP000248886"/>
    </source>
</evidence>
<dbReference type="GeneID" id="65281248"/>
<dbReference type="EMBL" id="QKQP01000012">
    <property type="protein sequence ID" value="PZD79873.1"/>
    <property type="molecule type" value="Genomic_DNA"/>
</dbReference>
<dbReference type="RefSeq" id="WP_012536988.1">
    <property type="nucleotide sequence ID" value="NZ_AP025160.1"/>
</dbReference>
<dbReference type="OMA" id="IGAYKRS"/>
<dbReference type="Pfam" id="PF01370">
    <property type="entry name" value="Epimerase"/>
    <property type="match status" value="1"/>
</dbReference>
<dbReference type="SUPFAM" id="SSF51735">
    <property type="entry name" value="NAD(P)-binding Rossmann-fold domains"/>
    <property type="match status" value="1"/>
</dbReference>
<sequence length="329" mass="35924">MKALLTGASGFVGGAVLRRLLAEGLEIRVLHRTGADPANWEGLDVELVVGDLTDGPALDSAVAGCQAVFHVAADYRLWVPDPRAMYAANVGGSERLVRAALDAGVERIVYTSSVAVLGHYADGREADEDTTAQLEDMIGHYKRSKYLAEEALRALCREEGAPIVIVNPSTPIGPADRKPTPTGRMVRDAAAGRMPAYVDTGLNVVHVDDVAMGHWQAFTDGEVGERYILGGDNLPLAAILTRIAGLTGHRSPWLRIPRRLLYPLAWGAERVVRLRGRGTPLVTVDELRMAAHKMYFSSAKAERVLHYTHRPAEEALRDAVRWFAEHHYL</sequence>
<dbReference type="InterPro" id="IPR001509">
    <property type="entry name" value="Epimerase_deHydtase"/>
</dbReference>
<dbReference type="AlphaFoldDB" id="A0A2W1K091"/>
<protein>
    <submittedName>
        <fullName evidence="2">NAD-dependent dehydratase</fullName>
    </submittedName>
</protein>
<dbReference type="CDD" id="cd05228">
    <property type="entry name" value="AR_FR_like_1_SDR_e"/>
    <property type="match status" value="1"/>
</dbReference>